<dbReference type="SUPFAM" id="SSF82693">
    <property type="entry name" value="Multidrug efflux transporter AcrB pore domain, PN1, PN2, PC1 and PC2 subdomains"/>
    <property type="match status" value="2"/>
</dbReference>
<feature type="transmembrane region" description="Helical" evidence="1">
    <location>
        <begin position="361"/>
        <end position="381"/>
    </location>
</feature>
<feature type="transmembrane region" description="Helical" evidence="1">
    <location>
        <begin position="333"/>
        <end position="354"/>
    </location>
</feature>
<keyword evidence="1" id="KW-1133">Transmembrane helix</keyword>
<organism evidence="2 3">
    <name type="scientific">Litoreibacter janthinus</name>
    <dbReference type="NCBI Taxonomy" id="670154"/>
    <lineage>
        <taxon>Bacteria</taxon>
        <taxon>Pseudomonadati</taxon>
        <taxon>Pseudomonadota</taxon>
        <taxon>Alphaproteobacteria</taxon>
        <taxon>Rhodobacterales</taxon>
        <taxon>Roseobacteraceae</taxon>
        <taxon>Litoreibacter</taxon>
    </lineage>
</organism>
<feature type="transmembrane region" description="Helical" evidence="1">
    <location>
        <begin position="1052"/>
        <end position="1076"/>
    </location>
</feature>
<dbReference type="InterPro" id="IPR027463">
    <property type="entry name" value="AcrB_DN_DC_subdom"/>
</dbReference>
<sequence length="1128" mass="120354">MRQAIASRTGGVLSYFTRHRTAANLLLVLMIAIGAAAVPRMNTQFFPDVVVDNVSVNVRWDGAGADDVDGAIVQLLEPALLAVEGVESSSSQSREGSANINLEFEPGWDMSRAADDVQVAVDSVSNLPEDADDPTVRRGAWRDRVTDVVITGPVSVDQLGRFADEFVTRLFAVGVTRATIRGVAAPETIVEVSSLSLIRNDVTMAEIAEAIRGEASADPAGDVDGANARVRTGVAKRSADQISGIVLRSNADGSKLTIGDVATILVEGTDRDRAYYVGENPAVSVRVDRTNGGDAIAIQGQVQDVATELERTLPEGTKVQLIRTRSEAISGRLNILLDNGLMGLGLVVLLLFLFLNARTAFWVAAGIPVAMLGAIALMYAAGITINMVSLFALIITLGIVVDDAIVVGEHADFRATTLGEDPATAAENAARRMAQPVFAATVTTIIAFFGLVAVGGRFGDLIADIPFTVIVVLLASLVECFLILPNHMSHALAAQAKERWYDWPSRTVTRGFNWVRETLFRPFIAGVIWARYPVMAGALLLLMSQAVLFIRGDVTWRFFNAPERGSISGNFSMLPGATRDDTLEMMREMQRATDELAAKYEAEHGRNPIDYVLAEVGGTTGRGLAGQETKDNDQLGSIAIELIDADLRSYSSFQFVGELQDAVRRHPMLETVSFRGWRSGPGGDALDVQIYGANAETLKRAAEGLKTALSKYPEVSALEDNLAYDKEELILDLTAQGQALGFTIDGLGRVLRNRLNGIEAATYPDGPRSATIRVELPKGELTADFLERTFLRAQSGEYVPLSDIVAVARQSGFSTVRRENGVRLVSVTGDISEDDPVRAEEIMASLEADILPALEQDFGVATTMSGLAEQEADFLTDASIGFMFCLIGIYLALAWVFSSWTRPMVIMLIIPFGLVGTIYGHNAWGVPMSMFTVVGLIGMTGIIINDSIVLVSTVDEYAQERGLIPAIIDGAADRLRPVLLTTLTTVLGLAPLLFESSSQAQFLKPTVITLCYGLGFGLVLVLLVVPSLMAMQADVSRQMKALRRAVQSGSGLRWVSLGLGLVIAALFAATLGSAIVQGALPAVLAGLVPAGSAVTAALILFVAGTALVLIVSWIVAATAHGVSRSKGA</sequence>
<dbReference type="RefSeq" id="WP_090213120.1">
    <property type="nucleotide sequence ID" value="NZ_FOYO01000001.1"/>
</dbReference>
<reference evidence="3" key="1">
    <citation type="submission" date="2016-10" db="EMBL/GenBank/DDBJ databases">
        <authorList>
            <person name="Varghese N."/>
            <person name="Submissions S."/>
        </authorList>
    </citation>
    <scope>NUCLEOTIDE SEQUENCE [LARGE SCALE GENOMIC DNA]</scope>
    <source>
        <strain evidence="3">DSM 26921</strain>
    </source>
</reference>
<evidence type="ECO:0000313" key="2">
    <source>
        <dbReference type="EMBL" id="SFR37529.1"/>
    </source>
</evidence>
<protein>
    <submittedName>
        <fullName evidence="2">Multidrug efflux pump subunit AcrB</fullName>
    </submittedName>
</protein>
<keyword evidence="3" id="KW-1185">Reference proteome</keyword>
<gene>
    <name evidence="2" type="ORF">SAMN04488002_0941</name>
</gene>
<dbReference type="SUPFAM" id="SSF82714">
    <property type="entry name" value="Multidrug efflux transporter AcrB TolC docking domain, DN and DC subdomains"/>
    <property type="match status" value="2"/>
</dbReference>
<feature type="transmembrane region" description="Helical" evidence="1">
    <location>
        <begin position="975"/>
        <end position="994"/>
    </location>
</feature>
<dbReference type="EMBL" id="FOYO01000001">
    <property type="protein sequence ID" value="SFR37529.1"/>
    <property type="molecule type" value="Genomic_DNA"/>
</dbReference>
<dbReference type="Pfam" id="PF00873">
    <property type="entry name" value="ACR_tran"/>
    <property type="match status" value="1"/>
</dbReference>
<feature type="transmembrane region" description="Helical" evidence="1">
    <location>
        <begin position="529"/>
        <end position="550"/>
    </location>
</feature>
<feature type="transmembrane region" description="Helical" evidence="1">
    <location>
        <begin position="878"/>
        <end position="897"/>
    </location>
</feature>
<feature type="transmembrane region" description="Helical" evidence="1">
    <location>
        <begin position="1096"/>
        <end position="1116"/>
    </location>
</feature>
<feature type="transmembrane region" description="Helical" evidence="1">
    <location>
        <begin position="437"/>
        <end position="459"/>
    </location>
</feature>
<dbReference type="GO" id="GO:0005886">
    <property type="term" value="C:plasma membrane"/>
    <property type="evidence" value="ECO:0007669"/>
    <property type="project" value="TreeGrafter"/>
</dbReference>
<dbReference type="Gene3D" id="3.30.2090.10">
    <property type="entry name" value="Multidrug efflux transporter AcrB TolC docking domain, DN and DC subdomains"/>
    <property type="match status" value="2"/>
</dbReference>
<feature type="transmembrane region" description="Helical" evidence="1">
    <location>
        <begin position="387"/>
        <end position="407"/>
    </location>
</feature>
<dbReference type="SUPFAM" id="SSF82866">
    <property type="entry name" value="Multidrug efflux transporter AcrB transmembrane domain"/>
    <property type="match status" value="2"/>
</dbReference>
<dbReference type="PRINTS" id="PR00702">
    <property type="entry name" value="ACRIFLAVINRP"/>
</dbReference>
<feature type="transmembrane region" description="Helical" evidence="1">
    <location>
        <begin position="465"/>
        <end position="484"/>
    </location>
</feature>
<name>A0A1I6G5R0_9RHOB</name>
<dbReference type="OrthoDB" id="174266at2"/>
<dbReference type="PANTHER" id="PTHR32063:SF33">
    <property type="entry name" value="RND SUPERFAMILY EFFLUX PUMP PERMEASE COMPONENT"/>
    <property type="match status" value="1"/>
</dbReference>
<proteinExistence type="predicted"/>
<dbReference type="Gene3D" id="3.30.70.1430">
    <property type="entry name" value="Multidrug efflux transporter AcrB pore domain"/>
    <property type="match status" value="2"/>
</dbReference>
<accession>A0A1I6G5R0</accession>
<feature type="transmembrane region" description="Helical" evidence="1">
    <location>
        <begin position="904"/>
        <end position="924"/>
    </location>
</feature>
<dbReference type="Gene3D" id="1.20.1640.10">
    <property type="entry name" value="Multidrug efflux transporter AcrB transmembrane domain"/>
    <property type="match status" value="2"/>
</dbReference>
<dbReference type="AlphaFoldDB" id="A0A1I6G5R0"/>
<evidence type="ECO:0000313" key="3">
    <source>
        <dbReference type="Proteomes" id="UP000199658"/>
    </source>
</evidence>
<dbReference type="GO" id="GO:0042910">
    <property type="term" value="F:xenobiotic transmembrane transporter activity"/>
    <property type="evidence" value="ECO:0007669"/>
    <property type="project" value="TreeGrafter"/>
</dbReference>
<dbReference type="STRING" id="670154.SAMN04488002_0941"/>
<feature type="transmembrane region" description="Helical" evidence="1">
    <location>
        <begin position="21"/>
        <end position="38"/>
    </location>
</feature>
<evidence type="ECO:0000256" key="1">
    <source>
        <dbReference type="SAM" id="Phobius"/>
    </source>
</evidence>
<feature type="transmembrane region" description="Helical" evidence="1">
    <location>
        <begin position="930"/>
        <end position="954"/>
    </location>
</feature>
<dbReference type="Gene3D" id="3.30.70.1320">
    <property type="entry name" value="Multidrug efflux transporter AcrB pore domain like"/>
    <property type="match status" value="1"/>
</dbReference>
<keyword evidence="1" id="KW-0812">Transmembrane</keyword>
<dbReference type="Gene3D" id="3.30.70.1440">
    <property type="entry name" value="Multidrug efflux transporter AcrB pore domain"/>
    <property type="match status" value="1"/>
</dbReference>
<dbReference type="InterPro" id="IPR001036">
    <property type="entry name" value="Acrflvin-R"/>
</dbReference>
<dbReference type="Proteomes" id="UP000199658">
    <property type="component" value="Unassembled WGS sequence"/>
</dbReference>
<feature type="transmembrane region" description="Helical" evidence="1">
    <location>
        <begin position="1006"/>
        <end position="1031"/>
    </location>
</feature>
<dbReference type="PANTHER" id="PTHR32063">
    <property type="match status" value="1"/>
</dbReference>
<keyword evidence="1" id="KW-0472">Membrane</keyword>